<reference evidence="2" key="1">
    <citation type="journal article" date="2015" name="Genome">
        <title>Whole Genome Sequence of the Non-Microcystin-Producing Microcystis aeruginosa Strain NIES-44.</title>
        <authorList>
            <person name="Okano K."/>
            <person name="Miyata N."/>
            <person name="Ozaki Y."/>
        </authorList>
    </citation>
    <scope>NUCLEOTIDE SEQUENCE [LARGE SCALE GENOMIC DNA]</scope>
    <source>
        <strain evidence="2">NIES-44</strain>
    </source>
</reference>
<dbReference type="EMBL" id="BBPA01000053">
    <property type="protein sequence ID" value="GAL94089.1"/>
    <property type="molecule type" value="Genomic_DNA"/>
</dbReference>
<comment type="caution">
    <text evidence="1">The sequence shown here is derived from an EMBL/GenBank/DDBJ whole genome shotgun (WGS) entry which is preliminary data.</text>
</comment>
<organism evidence="1 2">
    <name type="scientific">Microcystis aeruginosa NIES-44</name>
    <dbReference type="NCBI Taxonomy" id="449439"/>
    <lineage>
        <taxon>Bacteria</taxon>
        <taxon>Bacillati</taxon>
        <taxon>Cyanobacteriota</taxon>
        <taxon>Cyanophyceae</taxon>
        <taxon>Oscillatoriophycideae</taxon>
        <taxon>Chroococcales</taxon>
        <taxon>Microcystaceae</taxon>
        <taxon>Microcystis</taxon>
    </lineage>
</organism>
<accession>A0A0A1VWX3</accession>
<sequence length="98" mass="10954">MDPRLESFVKNLFRGLVAGDGDVFSRMASSHEGASPVYPEPLAGIVSTIKADFDRGKFSKLRTHSDYEEAIGPYFESFALLYSPENFPIESEDEDDNE</sequence>
<name>A0A0A1VWX3_MICAE</name>
<dbReference type="RefSeq" id="WP_002794687.1">
    <property type="nucleotide sequence ID" value="NZ_BBPA01000053.1"/>
</dbReference>
<evidence type="ECO:0000313" key="1">
    <source>
        <dbReference type="EMBL" id="GAL94089.1"/>
    </source>
</evidence>
<dbReference type="AlphaFoldDB" id="A0A0A1VWX3"/>
<proteinExistence type="predicted"/>
<protein>
    <submittedName>
        <fullName evidence="1">Uncharacterized protein</fullName>
    </submittedName>
</protein>
<dbReference type="Proteomes" id="UP000030321">
    <property type="component" value="Unassembled WGS sequence"/>
</dbReference>
<gene>
    <name evidence="1" type="ORF">N44_02669</name>
</gene>
<evidence type="ECO:0000313" key="2">
    <source>
        <dbReference type="Proteomes" id="UP000030321"/>
    </source>
</evidence>